<feature type="region of interest" description="Disordered" evidence="4">
    <location>
        <begin position="383"/>
        <end position="472"/>
    </location>
</feature>
<evidence type="ECO:0000256" key="4">
    <source>
        <dbReference type="SAM" id="MobiDB-lite"/>
    </source>
</evidence>
<keyword evidence="1 6" id="KW-0489">Methyltransferase</keyword>
<evidence type="ECO:0000259" key="5">
    <source>
        <dbReference type="PROSITE" id="PS51165"/>
    </source>
</evidence>
<dbReference type="EMBL" id="JADIMW010000052">
    <property type="protein sequence ID" value="MBO8438205.1"/>
    <property type="molecule type" value="Genomic_DNA"/>
</dbReference>
<dbReference type="InterPro" id="IPR004114">
    <property type="entry name" value="THUMP_dom"/>
</dbReference>
<feature type="domain" description="THUMP" evidence="5">
    <location>
        <begin position="47"/>
        <end position="158"/>
    </location>
</feature>
<dbReference type="PANTHER" id="PTHR47313">
    <property type="entry name" value="RIBOSOMAL RNA LARGE SUBUNIT METHYLTRANSFERASE K/L"/>
    <property type="match status" value="1"/>
</dbReference>
<dbReference type="InterPro" id="IPR053943">
    <property type="entry name" value="RlmKL-like_Mtase_CS"/>
</dbReference>
<feature type="compositionally biased region" description="Basic residues" evidence="4">
    <location>
        <begin position="497"/>
        <end position="508"/>
    </location>
</feature>
<dbReference type="PANTHER" id="PTHR47313:SF1">
    <property type="entry name" value="RIBOSOMAL RNA LARGE SUBUNIT METHYLTRANSFERASE K_L"/>
    <property type="match status" value="1"/>
</dbReference>
<sequence length="508" mass="57913">MKTDKFEIIAKTLQGVEEILAEEIAEIGGEEITIGRRMVSFKGDKELLYKANFRCRTALKILKPIYKFEARDTDELYQKAARYEWENILTPKSTFAIDSVVYSDDFRHSKFAAYRVKDAIADRFTDKYGARPSVSLTNADILINLHISGRECTLSLDSSGESLHKRGYRTVQTEAPINEVLAAAMLKMTGWDGSSNLLDPMCGSGTILIEAALIATNTPPGIYRQGYAFERWNDFDAELLNTIYNDDRGEKEFNYKIYGCDISPRAIEIARSNIKNAHLEKYIETEVCPIQEQAEPHTPCLIVTNPPYGERLAPRDLADIYKALGSKLKHLYTGGEAWIISSSQEGFNNIGLKPSERHRLMNGQLECEYRKYELFGGKYKDAKTNKATGKQDDKPAPRKHESDKKQSSRPDKKEKPGKAEKAGKTRKEETRPKQYGIAEKQAKSEKPYPPKKERTNTEQAETPSEKKEMIHGEEFMTRFIKFRKPSLINDGETQAKQFRKRKKKEEGE</sequence>
<keyword evidence="2" id="KW-0808">Transferase</keyword>
<dbReference type="InterPro" id="IPR002052">
    <property type="entry name" value="DNA_methylase_N6_adenine_CS"/>
</dbReference>
<dbReference type="GO" id="GO:0008990">
    <property type="term" value="F:rRNA (guanine-N2-)-methyltransferase activity"/>
    <property type="evidence" value="ECO:0007669"/>
    <property type="project" value="TreeGrafter"/>
</dbReference>
<evidence type="ECO:0000256" key="3">
    <source>
        <dbReference type="PROSITE-ProRule" id="PRU00529"/>
    </source>
</evidence>
<reference evidence="6" key="1">
    <citation type="submission" date="2020-10" db="EMBL/GenBank/DDBJ databases">
        <authorList>
            <person name="Gilroy R."/>
        </authorList>
    </citation>
    <scope>NUCLEOTIDE SEQUENCE</scope>
    <source>
        <strain evidence="6">G3-4614</strain>
    </source>
</reference>
<feature type="compositionally biased region" description="Basic and acidic residues" evidence="4">
    <location>
        <begin position="463"/>
        <end position="472"/>
    </location>
</feature>
<evidence type="ECO:0000256" key="2">
    <source>
        <dbReference type="ARBA" id="ARBA00022679"/>
    </source>
</evidence>
<evidence type="ECO:0000313" key="7">
    <source>
        <dbReference type="Proteomes" id="UP000823636"/>
    </source>
</evidence>
<dbReference type="PROSITE" id="PS51165">
    <property type="entry name" value="THUMP"/>
    <property type="match status" value="1"/>
</dbReference>
<feature type="compositionally biased region" description="Basic and acidic residues" evidence="4">
    <location>
        <begin position="440"/>
        <end position="456"/>
    </location>
</feature>
<dbReference type="InterPro" id="IPR054170">
    <property type="entry name" value="RlmL_1st"/>
</dbReference>
<dbReference type="Pfam" id="PF02926">
    <property type="entry name" value="THUMP"/>
    <property type="match status" value="1"/>
</dbReference>
<dbReference type="GO" id="GO:0003723">
    <property type="term" value="F:RNA binding"/>
    <property type="evidence" value="ECO:0007669"/>
    <property type="project" value="UniProtKB-UniRule"/>
</dbReference>
<dbReference type="InterPro" id="IPR029063">
    <property type="entry name" value="SAM-dependent_MTases_sf"/>
</dbReference>
<dbReference type="SUPFAM" id="SSF53335">
    <property type="entry name" value="S-adenosyl-L-methionine-dependent methyltransferases"/>
    <property type="match status" value="1"/>
</dbReference>
<evidence type="ECO:0000313" key="6">
    <source>
        <dbReference type="EMBL" id="MBO8438205.1"/>
    </source>
</evidence>
<feature type="compositionally biased region" description="Basic and acidic residues" evidence="4">
    <location>
        <begin position="383"/>
        <end position="432"/>
    </location>
</feature>
<gene>
    <name evidence="6" type="ORF">IAC54_04820</name>
</gene>
<feature type="region of interest" description="Disordered" evidence="4">
    <location>
        <begin position="486"/>
        <end position="508"/>
    </location>
</feature>
<dbReference type="Gene3D" id="3.30.2130.30">
    <property type="match status" value="1"/>
</dbReference>
<name>A0A9D9E5C2_9BACT</name>
<reference evidence="6" key="2">
    <citation type="journal article" date="2021" name="PeerJ">
        <title>Extensive microbial diversity within the chicken gut microbiome revealed by metagenomics and culture.</title>
        <authorList>
            <person name="Gilroy R."/>
            <person name="Ravi A."/>
            <person name="Getino M."/>
            <person name="Pursley I."/>
            <person name="Horton D.L."/>
            <person name="Alikhan N.F."/>
            <person name="Baker D."/>
            <person name="Gharbi K."/>
            <person name="Hall N."/>
            <person name="Watson M."/>
            <person name="Adriaenssens E.M."/>
            <person name="Foster-Nyarko E."/>
            <person name="Jarju S."/>
            <person name="Secka A."/>
            <person name="Antonio M."/>
            <person name="Oren A."/>
            <person name="Chaudhuri R.R."/>
            <person name="La Ragione R."/>
            <person name="Hildebrand F."/>
            <person name="Pallen M.J."/>
        </authorList>
    </citation>
    <scope>NUCLEOTIDE SEQUENCE</scope>
    <source>
        <strain evidence="6">G3-4614</strain>
    </source>
</reference>
<dbReference type="AlphaFoldDB" id="A0A9D9E5C2"/>
<dbReference type="Gene3D" id="3.40.50.150">
    <property type="entry name" value="Vaccinia Virus protein VP39"/>
    <property type="match status" value="1"/>
</dbReference>
<accession>A0A9D9E5C2</accession>
<protein>
    <submittedName>
        <fullName evidence="6">Methyltransferase</fullName>
    </submittedName>
</protein>
<dbReference type="Pfam" id="PF22020">
    <property type="entry name" value="RlmL_1st"/>
    <property type="match status" value="1"/>
</dbReference>
<dbReference type="PROSITE" id="PS00092">
    <property type="entry name" value="N6_MTASE"/>
    <property type="match status" value="1"/>
</dbReference>
<dbReference type="Pfam" id="PF01170">
    <property type="entry name" value="UPF0020"/>
    <property type="match status" value="1"/>
</dbReference>
<keyword evidence="3" id="KW-0694">RNA-binding</keyword>
<dbReference type="SMART" id="SM00981">
    <property type="entry name" value="THUMP"/>
    <property type="match status" value="1"/>
</dbReference>
<dbReference type="PROSITE" id="PS01261">
    <property type="entry name" value="UPF0020"/>
    <property type="match status" value="1"/>
</dbReference>
<dbReference type="GO" id="GO:0070043">
    <property type="term" value="F:rRNA (guanine-N7-)-methyltransferase activity"/>
    <property type="evidence" value="ECO:0007669"/>
    <property type="project" value="TreeGrafter"/>
</dbReference>
<proteinExistence type="predicted"/>
<comment type="caution">
    <text evidence="6">The sequence shown here is derived from an EMBL/GenBank/DDBJ whole genome shotgun (WGS) entry which is preliminary data.</text>
</comment>
<evidence type="ECO:0000256" key="1">
    <source>
        <dbReference type="ARBA" id="ARBA00022603"/>
    </source>
</evidence>
<dbReference type="CDD" id="cd11715">
    <property type="entry name" value="THUMP_AdoMetMT"/>
    <property type="match status" value="1"/>
</dbReference>
<dbReference type="InterPro" id="IPR000241">
    <property type="entry name" value="RlmKL-like_Mtase"/>
</dbReference>
<dbReference type="Proteomes" id="UP000823636">
    <property type="component" value="Unassembled WGS sequence"/>
</dbReference>
<organism evidence="6 7">
    <name type="scientific">Candidatus Caccoplasma merdipullorum</name>
    <dbReference type="NCBI Taxonomy" id="2840718"/>
    <lineage>
        <taxon>Bacteria</taxon>
        <taxon>Pseudomonadati</taxon>
        <taxon>Bacteroidota</taxon>
        <taxon>Bacteroidia</taxon>
        <taxon>Bacteroidales</taxon>
        <taxon>Bacteroidaceae</taxon>
        <taxon>Bacteroidaceae incertae sedis</taxon>
        <taxon>Candidatus Caccoplasma</taxon>
    </lineage>
</organism>